<dbReference type="EMBL" id="HBHK01016912">
    <property type="protein sequence ID" value="CAD9690461.1"/>
    <property type="molecule type" value="Transcribed_RNA"/>
</dbReference>
<gene>
    <name evidence="1" type="ORF">QSP1433_LOCUS10628</name>
</gene>
<evidence type="ECO:0000313" key="1">
    <source>
        <dbReference type="EMBL" id="CAD9690461.1"/>
    </source>
</evidence>
<sequence>MPTASVDYHSVFEMDHHSAFIRRFATDGEQQQCQELGKEQPRHFAAATQQLNASDGSELAAAWDLYKCHNTEPSVFVQQEIQHVNEDDVSMIMDALIPNYKRVRPTAQSLSYSRATPIVSTLVRAETEPTPSRKRKREAIRWGIDDTKTLLRVVSDNLSNNNRSKRSWKTCSDKWNDICKQKGIGHVINNDDLKMKVKQLLRERPNRSITNFWNVVKKATSPGIIASKLVSFLPADWPILEIANYLFEKKPKTYLSVHLWKDSIKSKVIAKIQELHKVHGTRTIQIHKRVEGLITIFDLEIAVCGYCSCEFCKSTGIDGPGSSVAEQSLQHTKSKCTLLMKCLEHYEQPDPKWLATLQKLPEFSWLASWSEVDFFSLIEPVRSSNYC</sequence>
<name>A0A7S2S7F3_9STRA</name>
<proteinExistence type="predicted"/>
<accession>A0A7S2S7F3</accession>
<protein>
    <submittedName>
        <fullName evidence="1">Uncharacterized protein</fullName>
    </submittedName>
</protein>
<reference evidence="1" key="1">
    <citation type="submission" date="2021-01" db="EMBL/GenBank/DDBJ databases">
        <authorList>
            <person name="Corre E."/>
            <person name="Pelletier E."/>
            <person name="Niang G."/>
            <person name="Scheremetjew M."/>
            <person name="Finn R."/>
            <person name="Kale V."/>
            <person name="Holt S."/>
            <person name="Cochrane G."/>
            <person name="Meng A."/>
            <person name="Brown T."/>
            <person name="Cohen L."/>
        </authorList>
    </citation>
    <scope>NUCLEOTIDE SEQUENCE</scope>
    <source>
        <strain evidence="1">NY070348D</strain>
    </source>
</reference>
<dbReference type="AlphaFoldDB" id="A0A7S2S7F3"/>
<organism evidence="1">
    <name type="scientific">Mucochytrium quahogii</name>
    <dbReference type="NCBI Taxonomy" id="96639"/>
    <lineage>
        <taxon>Eukaryota</taxon>
        <taxon>Sar</taxon>
        <taxon>Stramenopiles</taxon>
        <taxon>Bigyra</taxon>
        <taxon>Labyrinthulomycetes</taxon>
        <taxon>Thraustochytrida</taxon>
        <taxon>Thraustochytriidae</taxon>
        <taxon>Mucochytrium</taxon>
    </lineage>
</organism>